<feature type="transmembrane region" description="Helical" evidence="6">
    <location>
        <begin position="155"/>
        <end position="171"/>
    </location>
</feature>
<feature type="transmembrane region" description="Helical" evidence="6">
    <location>
        <begin position="191"/>
        <end position="211"/>
    </location>
</feature>
<evidence type="ECO:0000256" key="5">
    <source>
        <dbReference type="SAM" id="MobiDB-lite"/>
    </source>
</evidence>
<keyword evidence="8" id="KW-1185">Reference proteome</keyword>
<gene>
    <name evidence="7" type="ORF">BN980_GECA22s00659g</name>
</gene>
<dbReference type="PANTHER" id="PTHR13377:SF3">
    <property type="entry name" value="TRANSMEMBRANE PROTEIN 115"/>
    <property type="match status" value="1"/>
</dbReference>
<name>A0A0J9XJH2_GEOCN</name>
<dbReference type="GO" id="GO:0005794">
    <property type="term" value="C:Golgi apparatus"/>
    <property type="evidence" value="ECO:0007669"/>
    <property type="project" value="TreeGrafter"/>
</dbReference>
<dbReference type="OrthoDB" id="73612at2759"/>
<evidence type="ECO:0000256" key="6">
    <source>
        <dbReference type="SAM" id="Phobius"/>
    </source>
</evidence>
<keyword evidence="4 6" id="KW-0472">Membrane</keyword>
<evidence type="ECO:0000256" key="1">
    <source>
        <dbReference type="ARBA" id="ARBA00004141"/>
    </source>
</evidence>
<organism evidence="7 8">
    <name type="scientific">Geotrichum candidum</name>
    <name type="common">Oospora lactis</name>
    <name type="synonym">Dipodascus geotrichum</name>
    <dbReference type="NCBI Taxonomy" id="1173061"/>
    <lineage>
        <taxon>Eukaryota</taxon>
        <taxon>Fungi</taxon>
        <taxon>Dikarya</taxon>
        <taxon>Ascomycota</taxon>
        <taxon>Saccharomycotina</taxon>
        <taxon>Dipodascomycetes</taxon>
        <taxon>Dipodascales</taxon>
        <taxon>Dipodascaceae</taxon>
        <taxon>Geotrichum</taxon>
    </lineage>
</organism>
<reference evidence="7" key="1">
    <citation type="submission" date="2014-03" db="EMBL/GenBank/DDBJ databases">
        <authorList>
            <person name="Casaregola S."/>
        </authorList>
    </citation>
    <scope>NUCLEOTIDE SEQUENCE [LARGE SCALE GENOMIC DNA]</scope>
    <source>
        <strain evidence="7">CLIB 918</strain>
    </source>
</reference>
<feature type="region of interest" description="Disordered" evidence="5">
    <location>
        <begin position="394"/>
        <end position="428"/>
    </location>
</feature>
<feature type="transmembrane region" description="Helical" evidence="6">
    <location>
        <begin position="12"/>
        <end position="31"/>
    </location>
</feature>
<evidence type="ECO:0000256" key="2">
    <source>
        <dbReference type="ARBA" id="ARBA00022692"/>
    </source>
</evidence>
<keyword evidence="3 6" id="KW-1133">Transmembrane helix</keyword>
<dbReference type="InterPro" id="IPR013861">
    <property type="entry name" value="TMEM115/Pdh1/Rbl19"/>
</dbReference>
<dbReference type="EMBL" id="CCBN010000022">
    <property type="protein sequence ID" value="CDO57494.1"/>
    <property type="molecule type" value="Genomic_DNA"/>
</dbReference>
<feature type="transmembrane region" description="Helical" evidence="6">
    <location>
        <begin position="93"/>
        <end position="110"/>
    </location>
</feature>
<accession>A0A0J9XJH2</accession>
<dbReference type="InterPro" id="IPR035952">
    <property type="entry name" value="Rhomboid-like_sf"/>
</dbReference>
<evidence type="ECO:0000313" key="8">
    <source>
        <dbReference type="Proteomes" id="UP000242525"/>
    </source>
</evidence>
<dbReference type="SMART" id="SM01160">
    <property type="entry name" value="DUF1751"/>
    <property type="match status" value="1"/>
</dbReference>
<dbReference type="STRING" id="1173061.A0A0J9XJH2"/>
<feature type="region of interest" description="Disordered" evidence="5">
    <location>
        <begin position="350"/>
        <end position="378"/>
    </location>
</feature>
<evidence type="ECO:0000313" key="7">
    <source>
        <dbReference type="EMBL" id="CDO57494.1"/>
    </source>
</evidence>
<protein>
    <submittedName>
        <fullName evidence="7">Uncharacterized protein</fullName>
    </submittedName>
</protein>
<dbReference type="GO" id="GO:0006890">
    <property type="term" value="P:retrograde vesicle-mediated transport, Golgi to endoplasmic reticulum"/>
    <property type="evidence" value="ECO:0007669"/>
    <property type="project" value="InterPro"/>
</dbReference>
<sequence>MPRFIVPPITRVLLVLLIVVSTIAAVGRYSAYVFSIHEATKQTLVDPSVDETHALSGVYKPSETTIPMLSIVPGVSTFYPWVYITSTFLERTLPPFLVTGAAILFSGRYCEPIWGTVEFGRFVLLLILVPNIALTIFHTLVIGQFTGATAAAPDSLPTGGVALVAGFLVAFKQMIPEHRILLFKGLVQVKVAWLAAIYLFLYTVVFGLLQLKGFHDAPKAWTGFFVSWIYLRFFRVSYVDPLLPFSNTINNVALAGPSLASPASAATASSGGIKIKGDVSDTFALNQFFPEPLRSLIKVVSDYTFSALVALRVCAAFDQDEVDASNVRAANRASGGHSYVMSNYNQRRFNLGSGNTSSNGSGTPQSTLGGAHSTRAEAERRRALALRMLDESLIKQQQQHPPQPQQQPQPMADLQVPNRVVLPPTRVN</sequence>
<dbReference type="GO" id="GO:0016020">
    <property type="term" value="C:membrane"/>
    <property type="evidence" value="ECO:0007669"/>
    <property type="project" value="UniProtKB-SubCell"/>
</dbReference>
<feature type="transmembrane region" description="Helical" evidence="6">
    <location>
        <begin position="122"/>
        <end position="143"/>
    </location>
</feature>
<dbReference type="Gene3D" id="1.20.1540.10">
    <property type="entry name" value="Rhomboid-like"/>
    <property type="match status" value="1"/>
</dbReference>
<proteinExistence type="predicted"/>
<keyword evidence="2 6" id="KW-0812">Transmembrane</keyword>
<dbReference type="SUPFAM" id="SSF144091">
    <property type="entry name" value="Rhomboid-like"/>
    <property type="match status" value="1"/>
</dbReference>
<dbReference type="PANTHER" id="PTHR13377">
    <property type="entry name" value="PLACENTAL PROTEIN 6"/>
    <property type="match status" value="1"/>
</dbReference>
<evidence type="ECO:0000256" key="4">
    <source>
        <dbReference type="ARBA" id="ARBA00023136"/>
    </source>
</evidence>
<dbReference type="AlphaFoldDB" id="A0A0J9XJH2"/>
<evidence type="ECO:0000256" key="3">
    <source>
        <dbReference type="ARBA" id="ARBA00022989"/>
    </source>
</evidence>
<comment type="subcellular location">
    <subcellularLocation>
        <location evidence="1">Membrane</location>
        <topology evidence="1">Multi-pass membrane protein</topology>
    </subcellularLocation>
</comment>
<comment type="caution">
    <text evidence="7">The sequence shown here is derived from an EMBL/GenBank/DDBJ whole genome shotgun (WGS) entry which is preliminary data.</text>
</comment>
<dbReference type="Proteomes" id="UP000242525">
    <property type="component" value="Unassembled WGS sequence"/>
</dbReference>
<feature type="compositionally biased region" description="Low complexity" evidence="5">
    <location>
        <begin position="352"/>
        <end position="363"/>
    </location>
</feature>
<dbReference type="Pfam" id="PF08551">
    <property type="entry name" value="DUF1751"/>
    <property type="match status" value="1"/>
</dbReference>